<name>M4Z1A3_9BRAD</name>
<dbReference type="Proteomes" id="UP000011841">
    <property type="component" value="Chromosome"/>
</dbReference>
<dbReference type="Gene3D" id="2.180.10.10">
    <property type="entry name" value="RHS repeat-associated core"/>
    <property type="match status" value="1"/>
</dbReference>
<protein>
    <recommendedName>
        <fullName evidence="3">RHS repeat-associated core domain-containing protein</fullName>
    </recommendedName>
</protein>
<evidence type="ECO:0000313" key="2">
    <source>
        <dbReference type="Proteomes" id="UP000011841"/>
    </source>
</evidence>
<dbReference type="eggNOG" id="COG3209">
    <property type="taxonomic scope" value="Bacteria"/>
</dbReference>
<accession>M4Z1A3</accession>
<evidence type="ECO:0000313" key="1">
    <source>
        <dbReference type="EMBL" id="BAM86903.1"/>
    </source>
</evidence>
<reference evidence="1 2" key="1">
    <citation type="journal article" date="2013" name="Appl. Environ. Microbiol.">
        <title>Genome analysis suggests that the soil oligotrophic bacterium Agromonas oligotrophica (Bradyrhizobium oligotrophicum) is a nitrogen-fixing symbiont of Aeschynomene indica.</title>
        <authorList>
            <person name="Okubo T."/>
            <person name="Fukushima S."/>
            <person name="Itakura M."/>
            <person name="Oshima K."/>
            <person name="Longtonglang A."/>
            <person name="Teaumroong N."/>
            <person name="Mitsui H."/>
            <person name="Hattori M."/>
            <person name="Hattori R."/>
            <person name="Hattori T."/>
            <person name="Minamisawa K."/>
        </authorList>
    </citation>
    <scope>NUCLEOTIDE SEQUENCE [LARGE SCALE GENOMIC DNA]</scope>
    <source>
        <strain evidence="1 2">S58</strain>
    </source>
</reference>
<sequence length="189" mass="20113">MALWSQADPLGLVAGPSLYVYAGGNPVGYTNPTGECPWCIGAAIGFSFDLAMQLSTNGFNLRCIDKTQLLASTALGALGGGLGGRGLTSYLRSLSNSTKRDIGETLSVIENRLRGSRLVDTQSRIAGRQNLTTVVDSTWDSFFGRRYYVESKFGTSGLTGPQRGRLEMLTGSNGGTMDFLNGWEPILAA</sequence>
<evidence type="ECO:0008006" key="3">
    <source>
        <dbReference type="Google" id="ProtNLM"/>
    </source>
</evidence>
<proteinExistence type="predicted"/>
<dbReference type="KEGG" id="aol:S58_08920"/>
<dbReference type="EMBL" id="AP012603">
    <property type="protein sequence ID" value="BAM86903.1"/>
    <property type="molecule type" value="Genomic_DNA"/>
</dbReference>
<organism evidence="1 2">
    <name type="scientific">Bradyrhizobium oligotrophicum S58</name>
    <dbReference type="NCBI Taxonomy" id="1245469"/>
    <lineage>
        <taxon>Bacteria</taxon>
        <taxon>Pseudomonadati</taxon>
        <taxon>Pseudomonadota</taxon>
        <taxon>Alphaproteobacteria</taxon>
        <taxon>Hyphomicrobiales</taxon>
        <taxon>Nitrobacteraceae</taxon>
        <taxon>Bradyrhizobium</taxon>
    </lineage>
</organism>
<keyword evidence="2" id="KW-1185">Reference proteome</keyword>
<gene>
    <name evidence="1" type="ORF">S58_08920</name>
</gene>
<dbReference type="HOGENOM" id="CLU_1432041_0_0_5"/>
<dbReference type="AlphaFoldDB" id="M4Z1A3"/>